<evidence type="ECO:0000256" key="4">
    <source>
        <dbReference type="ARBA" id="ARBA00023212"/>
    </source>
</evidence>
<dbReference type="GO" id="GO:0000922">
    <property type="term" value="C:spindle pole"/>
    <property type="evidence" value="ECO:0007669"/>
    <property type="project" value="InterPro"/>
</dbReference>
<dbReference type="EMBL" id="SELW01000369">
    <property type="protein sequence ID" value="TID28835.1"/>
    <property type="molecule type" value="Genomic_DNA"/>
</dbReference>
<dbReference type="InterPro" id="IPR007259">
    <property type="entry name" value="GCP"/>
</dbReference>
<feature type="domain" description="Gamma tubulin complex component protein N-terminal" evidence="7">
    <location>
        <begin position="48"/>
        <end position="391"/>
    </location>
</feature>
<evidence type="ECO:0000256" key="1">
    <source>
        <dbReference type="ARBA" id="ARBA00010337"/>
    </source>
</evidence>
<dbReference type="GO" id="GO:0000930">
    <property type="term" value="C:gamma-tubulin complex"/>
    <property type="evidence" value="ECO:0007669"/>
    <property type="project" value="UniProtKB-ARBA"/>
</dbReference>
<evidence type="ECO:0000313" key="9">
    <source>
        <dbReference type="Proteomes" id="UP000307173"/>
    </source>
</evidence>
<keyword evidence="3 5" id="KW-0493">Microtubule</keyword>
<dbReference type="Pfam" id="PF04130">
    <property type="entry name" value="GCP_C_terminal"/>
    <property type="match status" value="1"/>
</dbReference>
<evidence type="ECO:0000313" key="8">
    <source>
        <dbReference type="EMBL" id="TID28835.1"/>
    </source>
</evidence>
<dbReference type="InterPro" id="IPR042241">
    <property type="entry name" value="GCP_C_sf"/>
</dbReference>
<dbReference type="OrthoDB" id="2192946at2759"/>
<dbReference type="InterPro" id="IPR041470">
    <property type="entry name" value="GCP_N"/>
</dbReference>
<dbReference type="GO" id="GO:0051225">
    <property type="term" value="P:spindle assembly"/>
    <property type="evidence" value="ECO:0007669"/>
    <property type="project" value="TreeGrafter"/>
</dbReference>
<dbReference type="AlphaFoldDB" id="A0A4T0X201"/>
<dbReference type="GO" id="GO:0043015">
    <property type="term" value="F:gamma-tubulin binding"/>
    <property type="evidence" value="ECO:0007669"/>
    <property type="project" value="InterPro"/>
</dbReference>
<evidence type="ECO:0000259" key="7">
    <source>
        <dbReference type="Pfam" id="PF17681"/>
    </source>
</evidence>
<dbReference type="InterPro" id="IPR040457">
    <property type="entry name" value="GCP_C"/>
</dbReference>
<dbReference type="Proteomes" id="UP000307173">
    <property type="component" value="Unassembled WGS sequence"/>
</dbReference>
<reference evidence="8 9" key="1">
    <citation type="journal article" date="2019" name="Front. Genet.">
        <title>Whole-Genome Sequencing of the Opportunistic Yeast Pathogen Candida inconspicua Uncovers Its Hybrid Origin.</title>
        <authorList>
            <person name="Mixao V."/>
            <person name="Hansen A.P."/>
            <person name="Saus E."/>
            <person name="Boekhout T."/>
            <person name="Lass-Florl C."/>
            <person name="Gabaldon T."/>
        </authorList>
    </citation>
    <scope>NUCLEOTIDE SEQUENCE [LARGE SCALE GENOMIC DNA]</scope>
    <source>
        <strain evidence="8 9">CBS 180</strain>
    </source>
</reference>
<evidence type="ECO:0000256" key="5">
    <source>
        <dbReference type="RuleBase" id="RU363050"/>
    </source>
</evidence>
<dbReference type="Gene3D" id="1.20.120.1900">
    <property type="entry name" value="Gamma-tubulin complex, C-terminal domain"/>
    <property type="match status" value="1"/>
</dbReference>
<organism evidence="8 9">
    <name type="scientific">Pichia inconspicua</name>
    <dbReference type="NCBI Taxonomy" id="52247"/>
    <lineage>
        <taxon>Eukaryota</taxon>
        <taxon>Fungi</taxon>
        <taxon>Dikarya</taxon>
        <taxon>Ascomycota</taxon>
        <taxon>Saccharomycotina</taxon>
        <taxon>Pichiomycetes</taxon>
        <taxon>Pichiales</taxon>
        <taxon>Pichiaceae</taxon>
        <taxon>Pichia</taxon>
    </lineage>
</organism>
<dbReference type="GO" id="GO:0044732">
    <property type="term" value="C:mitotic spindle pole body"/>
    <property type="evidence" value="ECO:0007669"/>
    <property type="project" value="TreeGrafter"/>
</dbReference>
<evidence type="ECO:0000259" key="6">
    <source>
        <dbReference type="Pfam" id="PF04130"/>
    </source>
</evidence>
<keyword evidence="2 5" id="KW-0963">Cytoplasm</keyword>
<dbReference type="GO" id="GO:0007020">
    <property type="term" value="P:microtubule nucleation"/>
    <property type="evidence" value="ECO:0007669"/>
    <property type="project" value="InterPro"/>
</dbReference>
<dbReference type="GO" id="GO:0051321">
    <property type="term" value="P:meiotic cell cycle"/>
    <property type="evidence" value="ECO:0007669"/>
    <property type="project" value="TreeGrafter"/>
</dbReference>
<comment type="similarity">
    <text evidence="1 5">Belongs to the TUBGCP family.</text>
</comment>
<gene>
    <name evidence="8" type="ORF">CANINC_002266</name>
</gene>
<evidence type="ECO:0000256" key="2">
    <source>
        <dbReference type="ARBA" id="ARBA00022490"/>
    </source>
</evidence>
<keyword evidence="4 5" id="KW-0206">Cytoskeleton</keyword>
<name>A0A4T0X201_9ASCO</name>
<dbReference type="GO" id="GO:0000278">
    <property type="term" value="P:mitotic cell cycle"/>
    <property type="evidence" value="ECO:0007669"/>
    <property type="project" value="TreeGrafter"/>
</dbReference>
<dbReference type="Pfam" id="PF17681">
    <property type="entry name" value="GCP_N_terminal"/>
    <property type="match status" value="1"/>
</dbReference>
<comment type="caution">
    <text evidence="8">The sequence shown here is derived from an EMBL/GenBank/DDBJ whole genome shotgun (WGS) entry which is preliminary data.</text>
</comment>
<dbReference type="GO" id="GO:0031122">
    <property type="term" value="P:cytoplasmic microtubule organization"/>
    <property type="evidence" value="ECO:0007669"/>
    <property type="project" value="TreeGrafter"/>
</dbReference>
<keyword evidence="9" id="KW-1185">Reference proteome</keyword>
<accession>A0A4T0X201</accession>
<sequence length="776" mass="91692">MFISLEETTPDEFVLGSFTRIQFPYEAKNETELITNKSSMQVREGLIIKDLMNVLVGNEGTNVVFENRSYLKDILYRLKGPRFVFRQQLDVHFRDIVEKLSTLGSRVYALKQFLHVYNYDLYGNVMGRFCKFIRECLKSYHVLIYQNYQLSQNGHQISIVTFYQQLCDMPMGSLECPAFECITHLYEIAQSINIQSEQRFQKSKLLDMKFRNLMDSLKEDMNTNFLDDIVVDSQNSNKLKGGALLNLVNDAVQKAKGNPKWFRFLYDLYEQISTDYVLILNTWLLKGELCDPFSEFAITEDHSNEKTYDSYYWTNKFAIKRDMLPRQLYSNKLQKLLYFTGKYLRYMKECDFEVSESNSLNFVTSLQDDNLELLILSAYERANFYLIQMLCTAFKFPEFMTSMNQYFLMLDGGKFDKFLNIANHELKRSYFSASTYDIVKAYEKVYLQDIQSNKICYFSAIITVIFENKSFLEELLEIIRTKVTDANDIMKAIDLGSLTNILKENIQKNKETGISEMSTKENQKCIKLAISKLNIDIKIPFPINQILSESHKLEYQILFRHLAMIKFIEKRLEKSWRELGYQTFWTWGFEDSRVRKWIKRCRFVHTKMFDFIRLYIFYSKVEVIDTNWVTIDNVISEFEEQNYKFDVGRLKQLITEFLSSSMSDLLLSQTNLATCLYELLTLIIIFHEYIMSARKVLLFLDQSLMDSQRLKYNYSFVFEPSEKETKLISLIQVLDSYHLTFQRKVVELSQNLSYYGGIDSPKLLILEKLLLSTFKL</sequence>
<protein>
    <recommendedName>
        <fullName evidence="5">Spindle pole body component</fullName>
    </recommendedName>
</protein>
<dbReference type="GO" id="GO:0051011">
    <property type="term" value="F:microtubule minus-end binding"/>
    <property type="evidence" value="ECO:0007669"/>
    <property type="project" value="TreeGrafter"/>
</dbReference>
<dbReference type="PANTHER" id="PTHR19302:SF13">
    <property type="entry name" value="GAMMA-TUBULIN COMPLEX COMPONENT 2"/>
    <property type="match status" value="1"/>
</dbReference>
<proteinExistence type="inferred from homology"/>
<dbReference type="STRING" id="52247.A0A4T0X201"/>
<dbReference type="PANTHER" id="PTHR19302">
    <property type="entry name" value="GAMMA TUBULIN COMPLEX PROTEIN"/>
    <property type="match status" value="1"/>
</dbReference>
<feature type="domain" description="Gamma tubulin complex component C-terminal" evidence="6">
    <location>
        <begin position="401"/>
        <end position="755"/>
    </location>
</feature>
<evidence type="ECO:0000256" key="3">
    <source>
        <dbReference type="ARBA" id="ARBA00022701"/>
    </source>
</evidence>
<comment type="subcellular location">
    <subcellularLocation>
        <location evidence="5">Cytoplasm</location>
        <location evidence="5">Cytoskeleton</location>
        <location evidence="5">Microtubule organizing center</location>
    </subcellularLocation>
</comment>
<dbReference type="GO" id="GO:0005874">
    <property type="term" value="C:microtubule"/>
    <property type="evidence" value="ECO:0007669"/>
    <property type="project" value="UniProtKB-KW"/>
</dbReference>